<keyword evidence="2" id="KW-0812">Transmembrane</keyword>
<comment type="caution">
    <text evidence="3">The sequence shown here is derived from an EMBL/GenBank/DDBJ whole genome shotgun (WGS) entry which is preliminary data.</text>
</comment>
<gene>
    <name evidence="3" type="ORF">J4H91_04310</name>
</gene>
<keyword evidence="2" id="KW-1133">Transmembrane helix</keyword>
<dbReference type="EMBL" id="JAGDYL010000005">
    <property type="protein sequence ID" value="MBO1804542.1"/>
    <property type="molecule type" value="Genomic_DNA"/>
</dbReference>
<name>A0A939LY46_9MICO</name>
<sequence length="144" mass="16281">MFTLIFALATRAATALFIVTRYLPGNLLIAWLRSRKGVKFGVPAMLLAFPYWWFGMWIESLIQNGALPGAFYLIVAACAFTMAKLFLMGPISLVLLIKTRWCEILARRRGSRLEQEQEAGEAERADDVPEKVEHHERSEASLAH</sequence>
<dbReference type="Proteomes" id="UP000664398">
    <property type="component" value="Unassembled WGS sequence"/>
</dbReference>
<dbReference type="AlphaFoldDB" id="A0A939LY46"/>
<feature type="transmembrane region" description="Helical" evidence="2">
    <location>
        <begin position="40"/>
        <end position="58"/>
    </location>
</feature>
<evidence type="ECO:0000313" key="4">
    <source>
        <dbReference type="Proteomes" id="UP000664398"/>
    </source>
</evidence>
<reference evidence="3" key="1">
    <citation type="submission" date="2021-03" db="EMBL/GenBank/DDBJ databases">
        <title>Leucobacter chromiisoli sp. nov., isolated from chromium-containing soil of chemical plant.</title>
        <authorList>
            <person name="Xu Z."/>
        </authorList>
    </citation>
    <scope>NUCLEOTIDE SEQUENCE</scope>
    <source>
        <strain evidence="3">A2</strain>
    </source>
</reference>
<keyword evidence="2" id="KW-0472">Membrane</keyword>
<protein>
    <submittedName>
        <fullName evidence="3">Sulfate permease</fullName>
    </submittedName>
</protein>
<evidence type="ECO:0000256" key="1">
    <source>
        <dbReference type="SAM" id="MobiDB-lite"/>
    </source>
</evidence>
<evidence type="ECO:0000256" key="2">
    <source>
        <dbReference type="SAM" id="Phobius"/>
    </source>
</evidence>
<feature type="transmembrane region" description="Helical" evidence="2">
    <location>
        <begin position="12"/>
        <end position="33"/>
    </location>
</feature>
<evidence type="ECO:0000313" key="3">
    <source>
        <dbReference type="EMBL" id="MBO1804542.1"/>
    </source>
</evidence>
<feature type="compositionally biased region" description="Basic and acidic residues" evidence="1">
    <location>
        <begin position="111"/>
        <end position="144"/>
    </location>
</feature>
<accession>A0A939LY46</accession>
<keyword evidence="4" id="KW-1185">Reference proteome</keyword>
<organism evidence="3 4">
    <name type="scientific">Leucobacter ruminantium</name>
    <dbReference type="NCBI Taxonomy" id="1289170"/>
    <lineage>
        <taxon>Bacteria</taxon>
        <taxon>Bacillati</taxon>
        <taxon>Actinomycetota</taxon>
        <taxon>Actinomycetes</taxon>
        <taxon>Micrococcales</taxon>
        <taxon>Microbacteriaceae</taxon>
        <taxon>Leucobacter</taxon>
    </lineage>
</organism>
<feature type="region of interest" description="Disordered" evidence="1">
    <location>
        <begin position="110"/>
        <end position="144"/>
    </location>
</feature>
<dbReference type="RefSeq" id="WP_208045021.1">
    <property type="nucleotide sequence ID" value="NZ_JAGDYL010000005.1"/>
</dbReference>
<feature type="transmembrane region" description="Helical" evidence="2">
    <location>
        <begin position="70"/>
        <end position="97"/>
    </location>
</feature>
<proteinExistence type="predicted"/>